<sequence length="47" mass="5313">MPLAERGGSRLHRFREVYPNLERVGMGSLAIGTSIIYLVLNLDVWVL</sequence>
<name>A0A6J4M8G4_9BACT</name>
<dbReference type="AlphaFoldDB" id="A0A6J4M8G4"/>
<evidence type="ECO:0000256" key="1">
    <source>
        <dbReference type="SAM" id="Phobius"/>
    </source>
</evidence>
<gene>
    <name evidence="2" type="ORF">AVDCRST_MAG68-3556</name>
</gene>
<keyword evidence="1" id="KW-0812">Transmembrane</keyword>
<proteinExistence type="predicted"/>
<keyword evidence="1" id="KW-1133">Transmembrane helix</keyword>
<dbReference type="EMBL" id="CADCTW010000162">
    <property type="protein sequence ID" value="CAA9348683.1"/>
    <property type="molecule type" value="Genomic_DNA"/>
</dbReference>
<accession>A0A6J4M8G4</accession>
<keyword evidence="1" id="KW-0472">Membrane</keyword>
<protein>
    <submittedName>
        <fullName evidence="2">Uncharacterized protein</fullName>
    </submittedName>
</protein>
<evidence type="ECO:0000313" key="2">
    <source>
        <dbReference type="EMBL" id="CAA9348683.1"/>
    </source>
</evidence>
<feature type="transmembrane region" description="Helical" evidence="1">
    <location>
        <begin position="21"/>
        <end position="40"/>
    </location>
</feature>
<reference evidence="2" key="1">
    <citation type="submission" date="2020-02" db="EMBL/GenBank/DDBJ databases">
        <authorList>
            <person name="Meier V. D."/>
        </authorList>
    </citation>
    <scope>NUCLEOTIDE SEQUENCE</scope>
    <source>
        <strain evidence="2">AVDCRST_MAG68</strain>
    </source>
</reference>
<organism evidence="2">
    <name type="scientific">uncultured Gemmatimonadota bacterium</name>
    <dbReference type="NCBI Taxonomy" id="203437"/>
    <lineage>
        <taxon>Bacteria</taxon>
        <taxon>Pseudomonadati</taxon>
        <taxon>Gemmatimonadota</taxon>
        <taxon>environmental samples</taxon>
    </lineage>
</organism>